<dbReference type="PANTHER" id="PTHR43324:SF1">
    <property type="entry name" value="RADICAL SAM CORE DOMAIN-CONTAINING PROTEIN"/>
    <property type="match status" value="1"/>
</dbReference>
<evidence type="ECO:0000313" key="3">
    <source>
        <dbReference type="Proteomes" id="UP000657075"/>
    </source>
</evidence>
<dbReference type="EMBL" id="BMNM01000001">
    <property type="protein sequence ID" value="GGI68958.1"/>
    <property type="molecule type" value="Genomic_DNA"/>
</dbReference>
<evidence type="ECO:0000313" key="2">
    <source>
        <dbReference type="EMBL" id="GGI68958.1"/>
    </source>
</evidence>
<feature type="domain" description="Radical SAM core" evidence="1">
    <location>
        <begin position="194"/>
        <end position="454"/>
    </location>
</feature>
<dbReference type="SFLD" id="SFLDG01082">
    <property type="entry name" value="B12-binding_domain_containing"/>
    <property type="match status" value="1"/>
</dbReference>
<reference evidence="2" key="1">
    <citation type="journal article" date="2014" name="Int. J. Syst. Evol. Microbiol.">
        <title>Complete genome sequence of Corynebacterium casei LMG S-19264T (=DSM 44701T), isolated from a smear-ripened cheese.</title>
        <authorList>
            <consortium name="US DOE Joint Genome Institute (JGI-PGF)"/>
            <person name="Walter F."/>
            <person name="Albersmeier A."/>
            <person name="Kalinowski J."/>
            <person name="Ruckert C."/>
        </authorList>
    </citation>
    <scope>NUCLEOTIDE SEQUENCE</scope>
    <source>
        <strain evidence="2">JCM 11219</strain>
    </source>
</reference>
<protein>
    <submittedName>
        <fullName evidence="2">Radical SAM protein</fullName>
    </submittedName>
</protein>
<dbReference type="Gene3D" id="3.30.750.200">
    <property type="match status" value="1"/>
</dbReference>
<dbReference type="AlphaFoldDB" id="A0A830EEG7"/>
<name>A0A830EEG7_9CREN</name>
<accession>A0A830EEG7</accession>
<dbReference type="GO" id="GO:0051536">
    <property type="term" value="F:iron-sulfur cluster binding"/>
    <property type="evidence" value="ECO:0007669"/>
    <property type="project" value="InterPro"/>
</dbReference>
<dbReference type="InterPro" id="IPR006638">
    <property type="entry name" value="Elp3/MiaA/NifB-like_rSAM"/>
</dbReference>
<dbReference type="PANTHER" id="PTHR43324">
    <property type="match status" value="1"/>
</dbReference>
<sequence>MTQRLTRNMERVVILDGYTDEPAGLGVPPYLDVYSRYVAGAVWSVDKSIDVRYFTIDQVRGDWAGFVKIANEARVLIVIAGIVTPGKYLGGEPIRLEETERIANIITGPIKILGGPVARFGYGSAGGTIAIPRSRFQRYYDLVVTGDVDLVTYELLRNNYQSSKVSPALTHIDYGLINKFAVLGARIVTQHPNYGGNLIIELETYKSCPRYISGGCSFCATVRYGPVKYRDAKAIVEEVKALYSLGVRHFRLGRQADFYTYMAHDTGKLDFPRPNPEAIESLLVGIRNAAPELETLHIDNVNPGTIVRWPMESLRVTKILMKYHTPGDVAAMGIETADPRVVKLNNLKVMPDETYFAVKTISELGRVRGWNGMPELLPGINFVIGLPGETRETFRLNIEFLKKLLDNDVWVRRVNIRQVLVLPPTPLWSQADDIKQLLREHRRYFLAFKYWVRRYFDHEMLRRVVPRGAVLRRVFTEVHYGNGTYARQVGSYPLLIYIPTKIELGRWIDIVVSEHGFRSVIGVPYPVNVNKAPKRLLKYVPSMSRDVLNRIIAARPIRSYEQLKSIIGGNQELIKYLAL</sequence>
<comment type="caution">
    <text evidence="2">The sequence shown here is derived from an EMBL/GenBank/DDBJ whole genome shotgun (WGS) entry which is preliminary data.</text>
</comment>
<dbReference type="InterPro" id="IPR007197">
    <property type="entry name" value="rSAM"/>
</dbReference>
<dbReference type="PROSITE" id="PS51918">
    <property type="entry name" value="RADICAL_SAM"/>
    <property type="match status" value="1"/>
</dbReference>
<dbReference type="SMART" id="SM00729">
    <property type="entry name" value="Elp3"/>
    <property type="match status" value="1"/>
</dbReference>
<dbReference type="InterPro" id="IPR010994">
    <property type="entry name" value="RuvA_2-like"/>
</dbReference>
<dbReference type="Proteomes" id="UP000657075">
    <property type="component" value="Unassembled WGS sequence"/>
</dbReference>
<proteinExistence type="predicted"/>
<reference evidence="2" key="2">
    <citation type="submission" date="2020-09" db="EMBL/GenBank/DDBJ databases">
        <authorList>
            <person name="Sun Q."/>
            <person name="Ohkuma M."/>
        </authorList>
    </citation>
    <scope>NUCLEOTIDE SEQUENCE</scope>
    <source>
        <strain evidence="2">JCM 11219</strain>
    </source>
</reference>
<dbReference type="Pfam" id="PF04055">
    <property type="entry name" value="Radical_SAM"/>
    <property type="match status" value="1"/>
</dbReference>
<dbReference type="Gene3D" id="3.30.750.210">
    <property type="match status" value="1"/>
</dbReference>
<dbReference type="SUPFAM" id="SSF47781">
    <property type="entry name" value="RuvA domain 2-like"/>
    <property type="match status" value="1"/>
</dbReference>
<evidence type="ECO:0000259" key="1">
    <source>
        <dbReference type="PROSITE" id="PS51918"/>
    </source>
</evidence>
<dbReference type="GO" id="GO:0003824">
    <property type="term" value="F:catalytic activity"/>
    <property type="evidence" value="ECO:0007669"/>
    <property type="project" value="InterPro"/>
</dbReference>
<dbReference type="SFLD" id="SFLDS00029">
    <property type="entry name" value="Radical_SAM"/>
    <property type="match status" value="1"/>
</dbReference>
<gene>
    <name evidence="2" type="ORF">GCM10007112_02390</name>
</gene>
<dbReference type="SUPFAM" id="SSF102114">
    <property type="entry name" value="Radical SAM enzymes"/>
    <property type="match status" value="1"/>
</dbReference>
<organism evidence="2 3">
    <name type="scientific">Vulcanisaeta souniana JCM 11219</name>
    <dbReference type="NCBI Taxonomy" id="1293586"/>
    <lineage>
        <taxon>Archaea</taxon>
        <taxon>Thermoproteota</taxon>
        <taxon>Thermoprotei</taxon>
        <taxon>Thermoproteales</taxon>
        <taxon>Thermoproteaceae</taxon>
        <taxon>Vulcanisaeta</taxon>
    </lineage>
</organism>
<dbReference type="InterPro" id="IPR058240">
    <property type="entry name" value="rSAM_sf"/>
</dbReference>